<dbReference type="EnsemblPlants" id="QL11p022980:mrna">
    <property type="protein sequence ID" value="QL11p022980:mrna"/>
    <property type="gene ID" value="QL11p022980"/>
</dbReference>
<evidence type="ECO:0000256" key="15">
    <source>
        <dbReference type="ARBA" id="ARBA00022989"/>
    </source>
</evidence>
<feature type="binding site" evidence="18">
    <location>
        <position position="742"/>
    </location>
    <ligand>
        <name>ATP</name>
        <dbReference type="ChEBI" id="CHEBI:30616"/>
    </ligand>
</feature>
<dbReference type="FunFam" id="3.30.200.20:FF:000432">
    <property type="entry name" value="LRR receptor-like serine/threonine-protein kinase EFR"/>
    <property type="match status" value="1"/>
</dbReference>
<feature type="transmembrane region" description="Helical" evidence="19">
    <location>
        <begin position="660"/>
        <end position="681"/>
    </location>
</feature>
<dbReference type="InParanoid" id="A0A7N2MZD4"/>
<evidence type="ECO:0000256" key="19">
    <source>
        <dbReference type="SAM" id="Phobius"/>
    </source>
</evidence>
<dbReference type="SUPFAM" id="SSF56112">
    <property type="entry name" value="Protein kinase-like (PK-like)"/>
    <property type="match status" value="1"/>
</dbReference>
<evidence type="ECO:0000256" key="16">
    <source>
        <dbReference type="ARBA" id="ARBA00023136"/>
    </source>
</evidence>
<dbReference type="Gene3D" id="3.30.200.20">
    <property type="entry name" value="Phosphorylase Kinase, domain 1"/>
    <property type="match status" value="1"/>
</dbReference>
<keyword evidence="9 19" id="KW-0812">Transmembrane</keyword>
<comment type="similarity">
    <text evidence="2">Belongs to the protein kinase superfamily. Ser/Thr protein kinase family.</text>
</comment>
<dbReference type="KEGG" id="qlo:115967666"/>
<reference evidence="21" key="2">
    <citation type="submission" date="2021-01" db="UniProtKB">
        <authorList>
            <consortium name="EnsemblPlants"/>
        </authorList>
    </citation>
    <scope>IDENTIFICATION</scope>
</reference>
<dbReference type="PANTHER" id="PTHR27008">
    <property type="entry name" value="OS04G0122200 PROTEIN"/>
    <property type="match status" value="1"/>
</dbReference>
<keyword evidence="11" id="KW-0677">Repeat</keyword>
<dbReference type="PROSITE" id="PS00107">
    <property type="entry name" value="PROTEIN_KINASE_ATP"/>
    <property type="match status" value="1"/>
</dbReference>
<keyword evidence="8" id="KW-0808">Transferase</keyword>
<keyword evidence="15 19" id="KW-1133">Transmembrane helix</keyword>
<evidence type="ECO:0000256" key="1">
    <source>
        <dbReference type="ARBA" id="ARBA00004251"/>
    </source>
</evidence>
<keyword evidence="17" id="KW-0325">Glycoprotein</keyword>
<dbReference type="InterPro" id="IPR013210">
    <property type="entry name" value="LRR_N_plant-typ"/>
</dbReference>
<evidence type="ECO:0000256" key="12">
    <source>
        <dbReference type="ARBA" id="ARBA00022741"/>
    </source>
</evidence>
<evidence type="ECO:0000256" key="10">
    <source>
        <dbReference type="ARBA" id="ARBA00022729"/>
    </source>
</evidence>
<accession>A0A7N2MZD4</accession>
<evidence type="ECO:0000256" key="3">
    <source>
        <dbReference type="ARBA" id="ARBA00009592"/>
    </source>
</evidence>
<dbReference type="FunFam" id="3.80.10.10:FF:000383">
    <property type="entry name" value="Leucine-rich repeat receptor protein kinase EMS1"/>
    <property type="match status" value="1"/>
</dbReference>
<dbReference type="InterPro" id="IPR001245">
    <property type="entry name" value="Ser-Thr/Tyr_kinase_cat_dom"/>
</dbReference>
<dbReference type="FunFam" id="3.80.10.10:FF:000288">
    <property type="entry name" value="LRR receptor-like serine/threonine-protein kinase EFR"/>
    <property type="match status" value="1"/>
</dbReference>
<dbReference type="PANTHER" id="PTHR27008:SF592">
    <property type="entry name" value="LEUCINE-RICH REPEAT RECEPTOR-LIKE PROTEIN KINASE FAMILY PROTEIN-RELATED"/>
    <property type="match status" value="1"/>
</dbReference>
<evidence type="ECO:0000256" key="7">
    <source>
        <dbReference type="ARBA" id="ARBA00022614"/>
    </source>
</evidence>
<dbReference type="PROSITE" id="PS00108">
    <property type="entry name" value="PROTEIN_KINASE_ST"/>
    <property type="match status" value="1"/>
</dbReference>
<dbReference type="EMBL" id="LRBV02000011">
    <property type="status" value="NOT_ANNOTATED_CDS"/>
    <property type="molecule type" value="Genomic_DNA"/>
</dbReference>
<dbReference type="PROSITE" id="PS50011">
    <property type="entry name" value="PROTEIN_KINASE_DOM"/>
    <property type="match status" value="1"/>
</dbReference>
<organism evidence="21 22">
    <name type="scientific">Quercus lobata</name>
    <name type="common">Valley oak</name>
    <dbReference type="NCBI Taxonomy" id="97700"/>
    <lineage>
        <taxon>Eukaryota</taxon>
        <taxon>Viridiplantae</taxon>
        <taxon>Streptophyta</taxon>
        <taxon>Embryophyta</taxon>
        <taxon>Tracheophyta</taxon>
        <taxon>Spermatophyta</taxon>
        <taxon>Magnoliopsida</taxon>
        <taxon>eudicotyledons</taxon>
        <taxon>Gunneridae</taxon>
        <taxon>Pentapetalae</taxon>
        <taxon>rosids</taxon>
        <taxon>fabids</taxon>
        <taxon>Fagales</taxon>
        <taxon>Fagaceae</taxon>
        <taxon>Quercus</taxon>
    </lineage>
</organism>
<dbReference type="InterPro" id="IPR000719">
    <property type="entry name" value="Prot_kinase_dom"/>
</dbReference>
<evidence type="ECO:0000256" key="4">
    <source>
        <dbReference type="ARBA" id="ARBA00012513"/>
    </source>
</evidence>
<dbReference type="InterPro" id="IPR001611">
    <property type="entry name" value="Leu-rich_rpt"/>
</dbReference>
<evidence type="ECO:0000256" key="17">
    <source>
        <dbReference type="ARBA" id="ARBA00023180"/>
    </source>
</evidence>
<keyword evidence="13" id="KW-0418">Kinase</keyword>
<evidence type="ECO:0000313" key="21">
    <source>
        <dbReference type="EnsemblPlants" id="QL11p022980:mrna"/>
    </source>
</evidence>
<dbReference type="OMA" id="RIIGNET"/>
<reference evidence="21 22" key="1">
    <citation type="journal article" date="2016" name="G3 (Bethesda)">
        <title>First Draft Assembly and Annotation of the Genome of a California Endemic Oak Quercus lobata Nee (Fagaceae).</title>
        <authorList>
            <person name="Sork V.L."/>
            <person name="Fitz-Gibbon S.T."/>
            <person name="Puiu D."/>
            <person name="Crepeau M."/>
            <person name="Gugger P.F."/>
            <person name="Sherman R."/>
            <person name="Stevens K."/>
            <person name="Langley C.H."/>
            <person name="Pellegrini M."/>
            <person name="Salzberg S.L."/>
        </authorList>
    </citation>
    <scope>NUCLEOTIDE SEQUENCE [LARGE SCALE GENOMIC DNA]</scope>
    <source>
        <strain evidence="21 22">cv. SW786</strain>
    </source>
</reference>
<dbReference type="GeneID" id="115967666"/>
<keyword evidence="7" id="KW-0433">Leucine-rich repeat</keyword>
<dbReference type="GO" id="GO:0005524">
    <property type="term" value="F:ATP binding"/>
    <property type="evidence" value="ECO:0007669"/>
    <property type="project" value="UniProtKB-UniRule"/>
</dbReference>
<protein>
    <recommendedName>
        <fullName evidence="4">non-specific serine/threonine protein kinase</fullName>
        <ecNumber evidence="4">2.7.11.1</ecNumber>
    </recommendedName>
</protein>
<gene>
    <name evidence="21" type="primary">LOC115967666</name>
</gene>
<comment type="subcellular location">
    <subcellularLocation>
        <location evidence="1">Cell membrane</location>
        <topology evidence="1">Single-pass type I membrane protein</topology>
    </subcellularLocation>
</comment>
<keyword evidence="22" id="KW-1185">Reference proteome</keyword>
<evidence type="ECO:0000256" key="5">
    <source>
        <dbReference type="ARBA" id="ARBA00022475"/>
    </source>
</evidence>
<evidence type="ECO:0000256" key="11">
    <source>
        <dbReference type="ARBA" id="ARBA00022737"/>
    </source>
</evidence>
<dbReference type="InterPro" id="IPR032675">
    <property type="entry name" value="LRR_dom_sf"/>
</dbReference>
<evidence type="ECO:0000256" key="18">
    <source>
        <dbReference type="PROSITE-ProRule" id="PRU10141"/>
    </source>
</evidence>
<evidence type="ECO:0000259" key="20">
    <source>
        <dbReference type="PROSITE" id="PS50011"/>
    </source>
</evidence>
<keyword evidence="5" id="KW-1003">Cell membrane</keyword>
<dbReference type="InterPro" id="IPR051809">
    <property type="entry name" value="Plant_receptor-like_S/T_kinase"/>
</dbReference>
<dbReference type="InterPro" id="IPR003591">
    <property type="entry name" value="Leu-rich_rpt_typical-subtyp"/>
</dbReference>
<dbReference type="GO" id="GO:0004674">
    <property type="term" value="F:protein serine/threonine kinase activity"/>
    <property type="evidence" value="ECO:0007669"/>
    <property type="project" value="UniProtKB-KW"/>
</dbReference>
<feature type="domain" description="Protein kinase" evidence="20">
    <location>
        <begin position="713"/>
        <end position="1042"/>
    </location>
</feature>
<dbReference type="InterPro" id="IPR008271">
    <property type="entry name" value="Ser/Thr_kinase_AS"/>
</dbReference>
<evidence type="ECO:0000256" key="9">
    <source>
        <dbReference type="ARBA" id="ARBA00022692"/>
    </source>
</evidence>
<keyword evidence="14 18" id="KW-0067">ATP-binding</keyword>
<keyword evidence="16 19" id="KW-0472">Membrane</keyword>
<dbReference type="Proteomes" id="UP000594261">
    <property type="component" value="Chromosome 11"/>
</dbReference>
<evidence type="ECO:0000256" key="2">
    <source>
        <dbReference type="ARBA" id="ARBA00008684"/>
    </source>
</evidence>
<evidence type="ECO:0000256" key="14">
    <source>
        <dbReference type="ARBA" id="ARBA00022840"/>
    </source>
</evidence>
<keyword evidence="10" id="KW-0732">Signal</keyword>
<dbReference type="InterPro" id="IPR011009">
    <property type="entry name" value="Kinase-like_dom_sf"/>
</dbReference>
<dbReference type="GO" id="GO:0005886">
    <property type="term" value="C:plasma membrane"/>
    <property type="evidence" value="ECO:0007669"/>
    <property type="project" value="UniProtKB-SubCell"/>
</dbReference>
<dbReference type="Gene3D" id="1.10.510.10">
    <property type="entry name" value="Transferase(Phosphotransferase) domain 1"/>
    <property type="match status" value="1"/>
</dbReference>
<proteinExistence type="inferred from homology"/>
<keyword evidence="6" id="KW-0723">Serine/threonine-protein kinase</keyword>
<feature type="transmembrane region" description="Helical" evidence="19">
    <location>
        <begin position="20"/>
        <end position="40"/>
    </location>
</feature>
<dbReference type="Pfam" id="PF13855">
    <property type="entry name" value="LRR_8"/>
    <property type="match status" value="1"/>
</dbReference>
<dbReference type="EC" id="2.7.11.1" evidence="4"/>
<dbReference type="Pfam" id="PF08263">
    <property type="entry name" value="LRRNT_2"/>
    <property type="match status" value="1"/>
</dbReference>
<evidence type="ECO:0000256" key="6">
    <source>
        <dbReference type="ARBA" id="ARBA00022527"/>
    </source>
</evidence>
<dbReference type="RefSeq" id="XP_030942666.1">
    <property type="nucleotide sequence ID" value="XM_031086806.1"/>
</dbReference>
<comment type="similarity">
    <text evidence="3">Belongs to the RLP family.</text>
</comment>
<evidence type="ECO:0000256" key="13">
    <source>
        <dbReference type="ARBA" id="ARBA00022777"/>
    </source>
</evidence>
<evidence type="ECO:0000313" key="22">
    <source>
        <dbReference type="Proteomes" id="UP000594261"/>
    </source>
</evidence>
<dbReference type="SMART" id="SM00220">
    <property type="entry name" value="S_TKc"/>
    <property type="match status" value="1"/>
</dbReference>
<dbReference type="InterPro" id="IPR017441">
    <property type="entry name" value="Protein_kinase_ATP_BS"/>
</dbReference>
<dbReference type="Gene3D" id="3.80.10.10">
    <property type="entry name" value="Ribonuclease Inhibitor"/>
    <property type="match status" value="3"/>
</dbReference>
<dbReference type="Pfam" id="PF00560">
    <property type="entry name" value="LRR_1"/>
    <property type="match status" value="9"/>
</dbReference>
<keyword evidence="12 18" id="KW-0547">Nucleotide-binding</keyword>
<dbReference type="Gramene" id="QL11p022980:mrna">
    <property type="protein sequence ID" value="QL11p022980:mrna"/>
    <property type="gene ID" value="QL11p022980"/>
</dbReference>
<dbReference type="OrthoDB" id="2015831at2759"/>
<dbReference type="AlphaFoldDB" id="A0A7N2MZD4"/>
<dbReference type="SUPFAM" id="SSF52058">
    <property type="entry name" value="L domain-like"/>
    <property type="match status" value="2"/>
</dbReference>
<dbReference type="Pfam" id="PF07714">
    <property type="entry name" value="PK_Tyr_Ser-Thr"/>
    <property type="match status" value="1"/>
</dbReference>
<dbReference type="SMART" id="SM00369">
    <property type="entry name" value="LRR_TYP"/>
    <property type="match status" value="7"/>
</dbReference>
<dbReference type="FunFam" id="3.80.10.10:FF:000275">
    <property type="entry name" value="Leucine-rich repeat receptor-like protein kinase"/>
    <property type="match status" value="1"/>
</dbReference>
<name>A0A7N2MZD4_QUELO</name>
<sequence>MTLHQTNLCASSSFCIYLHLMIHLFLIFLLCLQPTIIAAAPTNETDRFALLKFKESVSQDPYNILSSWNDSMHFCNWIGVKCGRRHQRVTVLDLQGHKLRGTLSPYIGNLSFLRSIILQNNSFYGEIPKKIGHLFRLQQLYLYNNTLEGEIPSSLSNCSNLRLLDLWGNKLKGKIPTELGSLMKLKSLQLGKNNLVGGIPPSLGNLSSLTDFAVAYNNLVGNIPNAIGQLNGLVIFTITSNKLSGTIPSSLYNVSSLQIFSVSKNQLNGTLPANIGLNLPNLQTFYFSKNEFSGTVPTSLFNATQLQEIDLGKNKFLGSIPTNLGNLLNLLYLDFSVNYLGKSLHFLTSLTNCGRLQELDFAVNQFDGVLPNSVSNLSTQLTKLYLGKNKISGTIPGSLINLINLIALGLNENHFTGIIPTTFGKFEKMQALGLFGNRLSGEIPTSIGNLTRLFIIDLHDNGFEGTIPPSLVNSQNLQILDISQNNLNGSIPQQLIGTSSLSLLYISLSHNSLSGTLPFEVGNLKNINEIDISNNNFSGEIPTSIGNCLVLEYLYLQGNSFHGAIPSSMASLKGLLELDVSQNNLSGPIPEGLEKLLFLEKLNLSFNNFEGKVPIEGVFKNIGAVSLVGNTKLCGGIPKLQLPKCPVNVMKPRKSIGFKIAIVIISIVPIFLLFSSFLVWIKNSKKKSPSMVSTLELLPYVSYKELYHATSGFSPSNLIGSGNFGSVYKGLVHPEERSIAVKVLNLQQKGASKSFMVECNVLRNIRHRNLVKILTCCSSMDYNGNQFKALVFEFMTNGSLDFWLHQGLDNENQSRYLSLLQRLNVAIDVASAIDYLHNHSTQTIIHCDLKPSNVLLDNDMVAHVSDFGLAKLLPIINDSFEKQTSTIGIKGSIGYIAPEYGMGGEASVEADLYSYGVLLLEMFIGKRPTDNMFKDGLNLHNFAKMALPEKLVQIVDPILLPREVHEAPTAIVAARKYNNGNEIQVDVGAEGIANLCQMDPNLHKCLVSILEIGLACSMESPKDRVKMKEVTKELHLIKSAFVDSTIHRREFRRIQV</sequence>
<evidence type="ECO:0000256" key="8">
    <source>
        <dbReference type="ARBA" id="ARBA00022679"/>
    </source>
</evidence>